<dbReference type="PANTHER" id="PTHR37273:SF1">
    <property type="entry name" value="ADL397C-AP"/>
    <property type="match status" value="1"/>
</dbReference>
<dbReference type="Pfam" id="PF13883">
    <property type="entry name" value="CREG_beta-barrel"/>
    <property type="match status" value="1"/>
</dbReference>
<proteinExistence type="predicted"/>
<dbReference type="InterPro" id="IPR055343">
    <property type="entry name" value="CREG_beta-barrel"/>
</dbReference>
<dbReference type="Gene3D" id="2.30.110.10">
    <property type="entry name" value="Electron Transport, Fmn-binding Protein, Chain A"/>
    <property type="match status" value="1"/>
</dbReference>
<dbReference type="PANTHER" id="PTHR37273">
    <property type="entry name" value="CHROMOSOME 8, WHOLE GENOME SHOTGUN SEQUENCE"/>
    <property type="match status" value="1"/>
</dbReference>
<keyword evidence="3" id="KW-1185">Reference proteome</keyword>
<accession>A0AA39GID4</accession>
<evidence type="ECO:0000313" key="3">
    <source>
        <dbReference type="Proteomes" id="UP001175261"/>
    </source>
</evidence>
<reference evidence="2" key="1">
    <citation type="submission" date="2022-10" db="EMBL/GenBank/DDBJ databases">
        <title>Determination and structural analysis of whole genome sequence of Sarocladium strictum F4-1.</title>
        <authorList>
            <person name="Hu L."/>
            <person name="Jiang Y."/>
        </authorList>
    </citation>
    <scope>NUCLEOTIDE SEQUENCE</scope>
    <source>
        <strain evidence="2">F4-1</strain>
    </source>
</reference>
<protein>
    <recommendedName>
        <fullName evidence="1">CREG-like beta-barrel domain-containing protein</fullName>
    </recommendedName>
</protein>
<dbReference type="Proteomes" id="UP001175261">
    <property type="component" value="Unassembled WGS sequence"/>
</dbReference>
<gene>
    <name evidence="2" type="ORF">NLU13_4167</name>
</gene>
<evidence type="ECO:0000313" key="2">
    <source>
        <dbReference type="EMBL" id="KAK0387922.1"/>
    </source>
</evidence>
<dbReference type="AlphaFoldDB" id="A0AA39GID4"/>
<dbReference type="EMBL" id="JAPDFR010000003">
    <property type="protein sequence ID" value="KAK0387922.1"/>
    <property type="molecule type" value="Genomic_DNA"/>
</dbReference>
<sequence length="281" mass="30944">MKLSGIVSNLVAFASAAREPRAILDNPHDSAKIPTSYESAVMGRRILALSKLAELSTVFPAPKDDAEVGASEHRPDGLAGVPIGLMDYVADCEDEGNPTILAIKIATSFKNAEAGSNISLSMRWTPPYAPSRRISYLSRLTSLIPFYPSSKEESPYDALARTDNVPDPVPYSAANLPRFSLMGYLEPIRPGPLEAVRLATCFVSKHRDAKYWLPGNAIHEAEWVRLVVTKVYWIGGFGDRAYIGWIPLDEWKNVTEDEWKSIKLPGEKPGWSEWAVDGGEL</sequence>
<name>A0AA39GID4_SARSR</name>
<organism evidence="2 3">
    <name type="scientific">Sarocladium strictum</name>
    <name type="common">Black bundle disease fungus</name>
    <name type="synonym">Acremonium strictum</name>
    <dbReference type="NCBI Taxonomy" id="5046"/>
    <lineage>
        <taxon>Eukaryota</taxon>
        <taxon>Fungi</taxon>
        <taxon>Dikarya</taxon>
        <taxon>Ascomycota</taxon>
        <taxon>Pezizomycotina</taxon>
        <taxon>Sordariomycetes</taxon>
        <taxon>Hypocreomycetidae</taxon>
        <taxon>Hypocreales</taxon>
        <taxon>Sarocladiaceae</taxon>
        <taxon>Sarocladium</taxon>
    </lineage>
</organism>
<dbReference type="SUPFAM" id="SSF50475">
    <property type="entry name" value="FMN-binding split barrel"/>
    <property type="match status" value="1"/>
</dbReference>
<comment type="caution">
    <text evidence="2">The sequence shown here is derived from an EMBL/GenBank/DDBJ whole genome shotgun (WGS) entry which is preliminary data.</text>
</comment>
<dbReference type="InterPro" id="IPR012349">
    <property type="entry name" value="Split_barrel_FMN-bd"/>
</dbReference>
<feature type="domain" description="CREG-like beta-barrel" evidence="1">
    <location>
        <begin position="34"/>
        <end position="252"/>
    </location>
</feature>
<evidence type="ECO:0000259" key="1">
    <source>
        <dbReference type="Pfam" id="PF13883"/>
    </source>
</evidence>